<dbReference type="InterPro" id="IPR007278">
    <property type="entry name" value="DUF397"/>
</dbReference>
<dbReference type="EMBL" id="LGEM01000127">
    <property type="protein sequence ID" value="KUP95411.1"/>
    <property type="molecule type" value="Genomic_DNA"/>
</dbReference>
<dbReference type="OrthoDB" id="3540894at2"/>
<protein>
    <recommendedName>
        <fullName evidence="1">DUF397 domain-containing protein</fullName>
    </recommendedName>
</protein>
<evidence type="ECO:0000313" key="3">
    <source>
        <dbReference type="Proteomes" id="UP000074382"/>
    </source>
</evidence>
<reference evidence="3" key="1">
    <citation type="journal article" date="2017" name="Acta Aliment.">
        <title>Plant polysaccharide degrading enzyme system of Thermpbifida cellulosilytica TB100 revealed by de novo genome project data.</title>
        <authorList>
            <person name="Toth A."/>
            <person name="Baka E."/>
            <person name="Luzics S."/>
            <person name="Bata-Vidacs I."/>
            <person name="Nagy I."/>
            <person name="Balint B."/>
            <person name="Herceg R."/>
            <person name="Olasz F."/>
            <person name="Wilk T."/>
            <person name="Nagy T."/>
            <person name="Kriszt B."/>
            <person name="Nagy I."/>
            <person name="Kukolya J."/>
        </authorList>
    </citation>
    <scope>NUCLEOTIDE SEQUENCE [LARGE SCALE GENOMIC DNA]</scope>
    <source>
        <strain evidence="3">TB100</strain>
    </source>
</reference>
<feature type="domain" description="DUF397" evidence="1">
    <location>
        <begin position="9"/>
        <end position="61"/>
    </location>
</feature>
<dbReference type="AlphaFoldDB" id="A0A147KDN6"/>
<dbReference type="Pfam" id="PF04149">
    <property type="entry name" value="DUF397"/>
    <property type="match status" value="1"/>
</dbReference>
<dbReference type="PATRIC" id="fig|665004.4.peg.2355"/>
<dbReference type="RefSeq" id="WP_068756206.1">
    <property type="nucleotide sequence ID" value="NZ_KQ950182.1"/>
</dbReference>
<proteinExistence type="predicted"/>
<gene>
    <name evidence="2" type="ORF">AC529_17760</name>
</gene>
<comment type="caution">
    <text evidence="2">The sequence shown here is derived from an EMBL/GenBank/DDBJ whole genome shotgun (WGS) entry which is preliminary data.</text>
</comment>
<evidence type="ECO:0000259" key="1">
    <source>
        <dbReference type="Pfam" id="PF04149"/>
    </source>
</evidence>
<dbReference type="STRING" id="665004.AC529_17760"/>
<evidence type="ECO:0000313" key="2">
    <source>
        <dbReference type="EMBL" id="KUP95411.1"/>
    </source>
</evidence>
<keyword evidence="3" id="KW-1185">Reference proteome</keyword>
<organism evidence="2 3">
    <name type="scientific">Thermobifida cellulosilytica TB100</name>
    <dbReference type="NCBI Taxonomy" id="665004"/>
    <lineage>
        <taxon>Bacteria</taxon>
        <taxon>Bacillati</taxon>
        <taxon>Actinomycetota</taxon>
        <taxon>Actinomycetes</taxon>
        <taxon>Streptosporangiales</taxon>
        <taxon>Nocardiopsidaceae</taxon>
        <taxon>Thermobifida</taxon>
    </lineage>
</organism>
<name>A0A147KDN6_THECS</name>
<dbReference type="Proteomes" id="UP000074382">
    <property type="component" value="Unassembled WGS sequence"/>
</dbReference>
<accession>A0A147KDN6</accession>
<sequence length="65" mass="7009">MPEAPDSLAFRRSSYTTARGQDCVEVADLPGAAAVRDSKHPDAGYLVFPAAEWRAFVDAVKTGRL</sequence>